<reference evidence="3 4" key="1">
    <citation type="submission" date="2017-09" db="EMBL/GenBank/DDBJ databases">
        <authorList>
            <person name="Ehlers B."/>
            <person name="Leendertz F.H."/>
        </authorList>
    </citation>
    <scope>NUCLEOTIDE SEQUENCE [LARGE SCALE GENOMIC DNA]</scope>
    <source>
        <strain evidence="3 4">DSM 18289</strain>
    </source>
</reference>
<dbReference type="SUPFAM" id="SSF55073">
    <property type="entry name" value="Nucleotide cyclase"/>
    <property type="match status" value="1"/>
</dbReference>
<dbReference type="RefSeq" id="WP_170955890.1">
    <property type="nucleotide sequence ID" value="NZ_OBEL01000001.1"/>
</dbReference>
<dbReference type="PROSITE" id="PS50883">
    <property type="entry name" value="EAL"/>
    <property type="match status" value="1"/>
</dbReference>
<dbReference type="GO" id="GO:0003824">
    <property type="term" value="F:catalytic activity"/>
    <property type="evidence" value="ECO:0007669"/>
    <property type="project" value="UniProtKB-ARBA"/>
</dbReference>
<gene>
    <name evidence="3" type="ORF">SAMN06265368_0132</name>
</gene>
<accession>A0A285NCV4</accession>
<dbReference type="InterPro" id="IPR035919">
    <property type="entry name" value="EAL_sf"/>
</dbReference>
<dbReference type="SMART" id="SM00052">
    <property type="entry name" value="EAL"/>
    <property type="match status" value="1"/>
</dbReference>
<dbReference type="PANTHER" id="PTHR44757">
    <property type="entry name" value="DIGUANYLATE CYCLASE DGCP"/>
    <property type="match status" value="1"/>
</dbReference>
<sequence>MKKQIKWLALIYLAAVGALLFLEVAHFKEMRKVSSQIGESYDLISSRDEGLRLEVEYRRFQYKVASYVRGQGEVSHADVLTWFDIFWSRAHSIATENSIPDGMDAKQATILFADMREALKQVDPLVQNLRRGDEEALSAIQKGLEAFDGRVTELAVAIAQTRVEEAASLQDNLDLALQGIDTLLITSTAGGVLILTLFGVEAFRARRAERKIKIREARVRFLAEHDSLTRLGNRAYLNIKMKEFIKEAKAQDESFHLLLLDLDKFKDVNDTFGHPTGDQLLKNAARRLSGIFRSDDIVARLGGDEFAILIKADMLDIEKVVSRVIAALSSSFVINGHEIHISTSVGVSRYPDLSDTADDLMRDADLALYAAKNAGRNTWALYKHSMSVEIKHRMGLEADLRNALNSETGGLEVYYQPQVLFTENKNEALSVVGVEALVRWFHPEHGAIPPMDFIDIAESTGIIDELSSWVTRQACEDVVLWHKAGFDISLAVNLSPHQLNNRYLPDEIFQVLRDTGMAADKLTLEITESAAVQNTQTAVEMLDILNKRGISLAMDDFGTGYSNLGYLKSLPLDCLKIDRSFVTHIETNEEDRKLVRGIVNLARGMGLKVVAEGVETEHQVEFLRSLHCDVGQGYLFGRPMNKLKLVAMLERERAQANLWNELNDNEDVPYREATFHDDELSS</sequence>
<dbReference type="PANTHER" id="PTHR44757:SF2">
    <property type="entry name" value="BIOFILM ARCHITECTURE MAINTENANCE PROTEIN MBAA"/>
    <property type="match status" value="1"/>
</dbReference>
<dbReference type="NCBIfam" id="TIGR00254">
    <property type="entry name" value="GGDEF"/>
    <property type="match status" value="1"/>
</dbReference>
<dbReference type="InterPro" id="IPR001633">
    <property type="entry name" value="EAL_dom"/>
</dbReference>
<dbReference type="Gene3D" id="3.20.20.450">
    <property type="entry name" value="EAL domain"/>
    <property type="match status" value="1"/>
</dbReference>
<dbReference type="Gene3D" id="3.30.70.270">
    <property type="match status" value="1"/>
</dbReference>
<dbReference type="PROSITE" id="PS50887">
    <property type="entry name" value="GGDEF"/>
    <property type="match status" value="1"/>
</dbReference>
<dbReference type="InterPro" id="IPR029787">
    <property type="entry name" value="Nucleotide_cyclase"/>
</dbReference>
<organism evidence="3 4">
    <name type="scientific">Cohaesibacter gelatinilyticus</name>
    <dbReference type="NCBI Taxonomy" id="372072"/>
    <lineage>
        <taxon>Bacteria</taxon>
        <taxon>Pseudomonadati</taxon>
        <taxon>Pseudomonadota</taxon>
        <taxon>Alphaproteobacteria</taxon>
        <taxon>Hyphomicrobiales</taxon>
        <taxon>Cohaesibacteraceae</taxon>
    </lineage>
</organism>
<dbReference type="InterPro" id="IPR043128">
    <property type="entry name" value="Rev_trsase/Diguanyl_cyclase"/>
</dbReference>
<dbReference type="InterPro" id="IPR052155">
    <property type="entry name" value="Biofilm_reg_signaling"/>
</dbReference>
<keyword evidence="4" id="KW-1185">Reference proteome</keyword>
<dbReference type="FunFam" id="3.30.70.270:FF:000001">
    <property type="entry name" value="Diguanylate cyclase domain protein"/>
    <property type="match status" value="1"/>
</dbReference>
<evidence type="ECO:0000313" key="4">
    <source>
        <dbReference type="Proteomes" id="UP000219439"/>
    </source>
</evidence>
<dbReference type="EMBL" id="OBEL01000001">
    <property type="protein sequence ID" value="SNZ05491.1"/>
    <property type="molecule type" value="Genomic_DNA"/>
</dbReference>
<feature type="domain" description="EAL" evidence="1">
    <location>
        <begin position="393"/>
        <end position="653"/>
    </location>
</feature>
<dbReference type="Pfam" id="PF00990">
    <property type="entry name" value="GGDEF"/>
    <property type="match status" value="1"/>
</dbReference>
<protein>
    <submittedName>
        <fullName evidence="3">Diguanylate cyclase (GGDEF) domain-containing protein</fullName>
    </submittedName>
</protein>
<name>A0A285NCV4_9HYPH</name>
<dbReference type="CDD" id="cd01949">
    <property type="entry name" value="GGDEF"/>
    <property type="match status" value="1"/>
</dbReference>
<proteinExistence type="predicted"/>
<dbReference type="CDD" id="cd01948">
    <property type="entry name" value="EAL"/>
    <property type="match status" value="1"/>
</dbReference>
<dbReference type="InterPro" id="IPR000160">
    <property type="entry name" value="GGDEF_dom"/>
</dbReference>
<evidence type="ECO:0000259" key="2">
    <source>
        <dbReference type="PROSITE" id="PS50887"/>
    </source>
</evidence>
<dbReference type="SUPFAM" id="SSF141868">
    <property type="entry name" value="EAL domain-like"/>
    <property type="match status" value="1"/>
</dbReference>
<evidence type="ECO:0000259" key="1">
    <source>
        <dbReference type="PROSITE" id="PS50883"/>
    </source>
</evidence>
<dbReference type="SMART" id="SM00267">
    <property type="entry name" value="GGDEF"/>
    <property type="match status" value="1"/>
</dbReference>
<evidence type="ECO:0000313" key="3">
    <source>
        <dbReference type="EMBL" id="SNZ05491.1"/>
    </source>
</evidence>
<feature type="domain" description="GGDEF" evidence="2">
    <location>
        <begin position="253"/>
        <end position="384"/>
    </location>
</feature>
<dbReference type="Pfam" id="PF00563">
    <property type="entry name" value="EAL"/>
    <property type="match status" value="1"/>
</dbReference>
<dbReference type="AlphaFoldDB" id="A0A285NCV4"/>
<dbReference type="Proteomes" id="UP000219439">
    <property type="component" value="Unassembled WGS sequence"/>
</dbReference>